<dbReference type="Gramene" id="TraesSTA6B03G03442050.2">
    <property type="protein sequence ID" value="TraesSTA6B03G03442050.2"/>
    <property type="gene ID" value="TraesSTA6B03G03442050"/>
</dbReference>
<dbReference type="Gramene" id="TraesJAG6B03G03441530.2">
    <property type="protein sequence ID" value="TraesJAG6B03G03441530.2"/>
    <property type="gene ID" value="TraesJAG6B03G03441530"/>
</dbReference>
<dbReference type="Gramene" id="TraesLDM6B03G03454890.2">
    <property type="protein sequence ID" value="TraesLDM6B03G03454890.2"/>
    <property type="gene ID" value="TraesLDM6B03G03454890"/>
</dbReference>
<feature type="compositionally biased region" description="Low complexity" evidence="1">
    <location>
        <begin position="64"/>
        <end position="75"/>
    </location>
</feature>
<dbReference type="Gramene" id="TraesPARA_EIv1.0_2016950.2">
    <property type="protein sequence ID" value="TraesPARA_EIv1.0_2016950.2.CDS"/>
    <property type="gene ID" value="TraesPARA_EIv1.0_2016950"/>
</dbReference>
<evidence type="ECO:0000256" key="1">
    <source>
        <dbReference type="SAM" id="MobiDB-lite"/>
    </source>
</evidence>
<feature type="compositionally biased region" description="Basic and acidic residues" evidence="1">
    <location>
        <begin position="215"/>
        <end position="224"/>
    </location>
</feature>
<feature type="compositionally biased region" description="Polar residues" evidence="1">
    <location>
        <begin position="195"/>
        <end position="207"/>
    </location>
</feature>
<feature type="region of interest" description="Disordered" evidence="1">
    <location>
        <begin position="193"/>
        <end position="307"/>
    </location>
</feature>
<dbReference type="Gramene" id="TraesSYM6B03G03393170.4">
    <property type="protein sequence ID" value="TraesSYM6B03G03393170.4"/>
    <property type="gene ID" value="TraesSYM6B03G03393170"/>
</dbReference>
<gene>
    <name evidence="2" type="primary">LOC123135866</name>
</gene>
<feature type="region of interest" description="Disordered" evidence="1">
    <location>
        <begin position="27"/>
        <end position="143"/>
    </location>
</feature>
<dbReference type="EnsemblPlants" id="TraesCS6B02G092400.1">
    <property type="protein sequence ID" value="TraesCS6B02G092400.1"/>
    <property type="gene ID" value="TraesCS6B02G092400"/>
</dbReference>
<dbReference type="Gramene" id="TraesCS6B02G092400.1">
    <property type="protein sequence ID" value="TraesCS6B02G092400.1"/>
    <property type="gene ID" value="TraesCS6B02G092400"/>
</dbReference>
<name>A0A3B6PGP7_WHEAT</name>
<dbReference type="Gramene" id="TraesCAD_scaffold_044682_01G000100.1">
    <property type="protein sequence ID" value="TraesCAD_scaffold_044682_01G000100.1"/>
    <property type="gene ID" value="TraesCAD_scaffold_044682_01G000100"/>
</dbReference>
<evidence type="ECO:0000313" key="3">
    <source>
        <dbReference type="Proteomes" id="UP000019116"/>
    </source>
</evidence>
<protein>
    <submittedName>
        <fullName evidence="2">Uncharacterized protein</fullName>
    </submittedName>
</protein>
<dbReference type="AlphaFoldDB" id="A0A3B6PGP7"/>
<dbReference type="Gramene" id="TraesROB_scaffold_011176_01G000100.1">
    <property type="protein sequence ID" value="TraesROB_scaffold_011176_01G000100.1"/>
    <property type="gene ID" value="TraesROB_scaffold_011176_01G000100"/>
</dbReference>
<keyword evidence="3" id="KW-1185">Reference proteome</keyword>
<sequence length="307" mass="34242">MAAAAREGEFSERELEVAAILADLPSIVRASNRRRRQQEKQQRRQQARPEIPSWGRRRPRRAPAEAAAAPPAEKPVAADDDRSEGVASPDTPLAFPEDDEHAEAAAAAATEDEAKATAQDKVSRRAARSAPARLPPSIQPASIPISCHSLTCSSSSSSASVQWAQEQRGVVASLSHENAHLLKQIEDFRARLHTSRSTNDSLKQIQQSKHKKRHRPEEEDEGRRWRLPQARAADRPALDLNEPAEADTEDGRQPQIAAPAAQWVHRGHHHQQNQQQQLMQMQHKAARRRRQEIRRAKAAAGRTRRQG</sequence>
<dbReference type="PANTHER" id="PTHR37614:SF2">
    <property type="entry name" value="OS02G0121400 PROTEIN"/>
    <property type="match status" value="1"/>
</dbReference>
<reference evidence="2" key="1">
    <citation type="submission" date="2018-08" db="EMBL/GenBank/DDBJ databases">
        <authorList>
            <person name="Rossello M."/>
        </authorList>
    </citation>
    <scope>NUCLEOTIDE SEQUENCE [LARGE SCALE GENOMIC DNA]</scope>
    <source>
        <strain evidence="2">cv. Chinese Spring</strain>
    </source>
</reference>
<feature type="compositionally biased region" description="Low complexity" evidence="1">
    <location>
        <begin position="272"/>
        <end position="283"/>
    </location>
</feature>
<proteinExistence type="predicted"/>
<dbReference type="SMR" id="A0A3B6PGP7"/>
<dbReference type="Proteomes" id="UP000019116">
    <property type="component" value="Chromosome 6B"/>
</dbReference>
<dbReference type="Gramene" id="TraesCS6B03G0217400.2">
    <property type="protein sequence ID" value="TraesCS6B03G0217400.2.CDS"/>
    <property type="gene ID" value="TraesCS6B03G0217400"/>
</dbReference>
<dbReference type="OrthoDB" id="688855at2759"/>
<dbReference type="Gramene" id="TraesWEE_scaffold_201902_01G000100.1">
    <property type="protein sequence ID" value="TraesWEE_scaffold_201902_01G000100.1"/>
    <property type="gene ID" value="TraesWEE_scaffold_201902_01G000100"/>
</dbReference>
<reference evidence="2" key="2">
    <citation type="submission" date="2018-10" db="UniProtKB">
        <authorList>
            <consortium name="EnsemblPlants"/>
        </authorList>
    </citation>
    <scope>IDENTIFICATION</scope>
</reference>
<organism evidence="2">
    <name type="scientific">Triticum aestivum</name>
    <name type="common">Wheat</name>
    <dbReference type="NCBI Taxonomy" id="4565"/>
    <lineage>
        <taxon>Eukaryota</taxon>
        <taxon>Viridiplantae</taxon>
        <taxon>Streptophyta</taxon>
        <taxon>Embryophyta</taxon>
        <taxon>Tracheophyta</taxon>
        <taxon>Spermatophyta</taxon>
        <taxon>Magnoliopsida</taxon>
        <taxon>Liliopsida</taxon>
        <taxon>Poales</taxon>
        <taxon>Poaceae</taxon>
        <taxon>BOP clade</taxon>
        <taxon>Pooideae</taxon>
        <taxon>Triticodae</taxon>
        <taxon>Triticeae</taxon>
        <taxon>Triticinae</taxon>
        <taxon>Triticum</taxon>
    </lineage>
</organism>
<accession>A0A3B6PGP7</accession>
<dbReference type="Gramene" id="TraesCLE_scaffold_105787_01G000100.1">
    <property type="protein sequence ID" value="TraesCLE_scaffold_105787_01G000100.1"/>
    <property type="gene ID" value="TraesCLE_scaffold_105787_01G000100"/>
</dbReference>
<dbReference type="PANTHER" id="PTHR37614">
    <property type="entry name" value="OS02G0121400 PROTEIN"/>
    <property type="match status" value="1"/>
</dbReference>
<evidence type="ECO:0000313" key="2">
    <source>
        <dbReference type="EnsemblPlants" id="TraesCS6B02G092400.1"/>
    </source>
</evidence>